<keyword evidence="6" id="KW-1133">Transmembrane helix</keyword>
<accession>A3GI73</accession>
<dbReference type="OrthoDB" id="9974421at2759"/>
<evidence type="ECO:0000256" key="8">
    <source>
        <dbReference type="ARBA" id="ARBA00023136"/>
    </source>
</evidence>
<dbReference type="InterPro" id="IPR006693">
    <property type="entry name" value="AB_hydrolase_lipase"/>
</dbReference>
<dbReference type="GO" id="GO:0016788">
    <property type="term" value="F:hydrolase activity, acting on ester bonds"/>
    <property type="evidence" value="ECO:0007669"/>
    <property type="project" value="InterPro"/>
</dbReference>
<reference evidence="11 12" key="1">
    <citation type="journal article" date="2007" name="Nat. Biotechnol.">
        <title>Genome sequence of the lignocellulose-bioconverting and xylose-fermenting yeast Pichia stipitis.</title>
        <authorList>
            <person name="Jeffries T.W."/>
            <person name="Grigoriev I.V."/>
            <person name="Grimwood J."/>
            <person name="Laplaza J.M."/>
            <person name="Aerts A."/>
            <person name="Salamov A."/>
            <person name="Schmutz J."/>
            <person name="Lindquist E."/>
            <person name="Dehal P."/>
            <person name="Shapiro H."/>
            <person name="Jin Y.S."/>
            <person name="Passoth V."/>
            <person name="Richardson P.M."/>
        </authorList>
    </citation>
    <scope>NUCLEOTIDE SEQUENCE [LARGE SCALE GENOMIC DNA]</scope>
    <source>
        <strain evidence="12">ATCC 58785 / CBS 6054 / NBRC 10063 / NRRL Y-11545</strain>
    </source>
</reference>
<feature type="active site" description="Nucleophile" evidence="9">
    <location>
        <position position="201"/>
    </location>
</feature>
<dbReference type="SUPFAM" id="SSF53474">
    <property type="entry name" value="alpha/beta-Hydrolases"/>
    <property type="match status" value="1"/>
</dbReference>
<keyword evidence="3" id="KW-0812">Transmembrane</keyword>
<dbReference type="eggNOG" id="KOG2624">
    <property type="taxonomic scope" value="Eukaryota"/>
</dbReference>
<evidence type="ECO:0000256" key="1">
    <source>
        <dbReference type="ARBA" id="ARBA00004167"/>
    </source>
</evidence>
<evidence type="ECO:0000256" key="9">
    <source>
        <dbReference type="PIRSR" id="PIRSR000862-1"/>
    </source>
</evidence>
<keyword evidence="8" id="KW-0472">Membrane</keyword>
<comment type="similarity">
    <text evidence="2">Belongs to the AB hydrolase superfamily. Lipase family.</text>
</comment>
<dbReference type="FunFam" id="3.40.50.1820:FF:000095">
    <property type="entry name" value="Triglyceride lipase-cholesterol esterase"/>
    <property type="match status" value="1"/>
</dbReference>
<dbReference type="HOGENOM" id="CLU_010974_5_0_1"/>
<dbReference type="RefSeq" id="XP_001386960.2">
    <property type="nucleotide sequence ID" value="XM_001386923.1"/>
</dbReference>
<dbReference type="GO" id="GO:0016042">
    <property type="term" value="P:lipid catabolic process"/>
    <property type="evidence" value="ECO:0007669"/>
    <property type="project" value="UniProtKB-KW"/>
</dbReference>
<protein>
    <submittedName>
        <fullName evidence="11">Triglyceride lipase-cholesterol esterase</fullName>
    </submittedName>
</protein>
<feature type="domain" description="Partial AB-hydrolase lipase" evidence="10">
    <location>
        <begin position="64"/>
        <end position="122"/>
    </location>
</feature>
<keyword evidence="4" id="KW-0378">Hydrolase</keyword>
<dbReference type="KEGG" id="pic:PICST_40078"/>
<dbReference type="PIRSF" id="PIRSF000862">
    <property type="entry name" value="Steryl_ester_lip"/>
    <property type="match status" value="1"/>
</dbReference>
<evidence type="ECO:0000256" key="5">
    <source>
        <dbReference type="ARBA" id="ARBA00022963"/>
    </source>
</evidence>
<evidence type="ECO:0000313" key="11">
    <source>
        <dbReference type="EMBL" id="EAZ62937.2"/>
    </source>
</evidence>
<dbReference type="OMA" id="LCVFINR"/>
<dbReference type="InParanoid" id="A3GI73"/>
<dbReference type="InterPro" id="IPR029058">
    <property type="entry name" value="AB_hydrolase_fold"/>
</dbReference>
<proteinExistence type="inferred from homology"/>
<dbReference type="GeneID" id="4851972"/>
<dbReference type="Proteomes" id="UP000002258">
    <property type="component" value="Chromosome 1"/>
</dbReference>
<dbReference type="AlphaFoldDB" id="A3GI73"/>
<comment type="subcellular location">
    <subcellularLocation>
        <location evidence="1">Membrane</location>
        <topology evidence="1">Single-pass membrane protein</topology>
    </subcellularLocation>
</comment>
<feature type="active site" description="Charge relay system" evidence="9">
    <location>
        <position position="413"/>
    </location>
</feature>
<gene>
    <name evidence="11" type="primary">TGL2</name>
    <name evidence="11" type="ORF">PICST_40078</name>
</gene>
<keyword evidence="5" id="KW-0442">Lipid degradation</keyword>
<evidence type="ECO:0000256" key="7">
    <source>
        <dbReference type="ARBA" id="ARBA00023098"/>
    </source>
</evidence>
<evidence type="ECO:0000259" key="10">
    <source>
        <dbReference type="Pfam" id="PF04083"/>
    </source>
</evidence>
<dbReference type="InterPro" id="IPR025483">
    <property type="entry name" value="Lipase_euk"/>
</dbReference>
<dbReference type="ESTHER" id="picst-a3gi73">
    <property type="family name" value="Acidic_Lipase"/>
</dbReference>
<sequence length="435" mass="49803">MASLAATLYTIGILLLQILLQYVHSSFCYIIAFVPTRRKTDKQISTTDGAPETVQTRHIDAIDIADIVAPFGYIVREHVVTTEDGYILVIHKLEKKSNHSKNSKKIAYFHHGMLTNSELFVLGDEKNKTLPFILADLDYDVWLGNNRGNKYSRKHLKLSASDVKFWDFSLDEFAYYDIPAILDYIKSLYRPEDKITYIGFSQGCSQLFACLSLHPHINKYLNMFIGLSPALIPQNLSHPIFKVIVNQTAKDANFLYNLFGRRAILSSVAFWSHILGPYYNKVVDVSLVYLFGWSGKNISNKQKQTGYPHMFSNSSVKSLIHWFQIIYTKRFQMYDETESFGRTKLSMLSSASKNKGHRVAPFPVAHHLDVPMTLFYGDSDILVDIERTKSLIVDQNEKMQTKLDVVLCPGYEHMDTLWSDNVYEDVFAKVVAVME</sequence>
<evidence type="ECO:0000256" key="6">
    <source>
        <dbReference type="ARBA" id="ARBA00022989"/>
    </source>
</evidence>
<keyword evidence="7" id="KW-0443">Lipid metabolism</keyword>
<keyword evidence="12" id="KW-1185">Reference proteome</keyword>
<comment type="caution">
    <text evidence="11">The sequence shown here is derived from an EMBL/GenBank/DDBJ whole genome shotgun (WGS) entry which is preliminary data.</text>
</comment>
<organism evidence="11 12">
    <name type="scientific">Scheffersomyces stipitis (strain ATCC 58785 / CBS 6054 / NBRC 10063 / NRRL Y-11545)</name>
    <name type="common">Yeast</name>
    <name type="synonym">Pichia stipitis</name>
    <dbReference type="NCBI Taxonomy" id="322104"/>
    <lineage>
        <taxon>Eukaryota</taxon>
        <taxon>Fungi</taxon>
        <taxon>Dikarya</taxon>
        <taxon>Ascomycota</taxon>
        <taxon>Saccharomycotina</taxon>
        <taxon>Pichiomycetes</taxon>
        <taxon>Debaryomycetaceae</taxon>
        <taxon>Scheffersomyces</taxon>
    </lineage>
</organism>
<feature type="active site" description="Charge relay system" evidence="9">
    <location>
        <position position="380"/>
    </location>
</feature>
<dbReference type="Gene3D" id="3.40.50.1820">
    <property type="entry name" value="alpha/beta hydrolase"/>
    <property type="match status" value="1"/>
</dbReference>
<evidence type="ECO:0000313" key="12">
    <source>
        <dbReference type="Proteomes" id="UP000002258"/>
    </source>
</evidence>
<dbReference type="PANTHER" id="PTHR11005">
    <property type="entry name" value="LYSOSOMAL ACID LIPASE-RELATED"/>
    <property type="match status" value="1"/>
</dbReference>
<dbReference type="GO" id="GO:0016020">
    <property type="term" value="C:membrane"/>
    <property type="evidence" value="ECO:0007669"/>
    <property type="project" value="UniProtKB-SubCell"/>
</dbReference>
<feature type="non-terminal residue" evidence="11">
    <location>
        <position position="435"/>
    </location>
</feature>
<evidence type="ECO:0000256" key="3">
    <source>
        <dbReference type="ARBA" id="ARBA00022692"/>
    </source>
</evidence>
<evidence type="ECO:0000256" key="2">
    <source>
        <dbReference type="ARBA" id="ARBA00010701"/>
    </source>
</evidence>
<dbReference type="Pfam" id="PF04083">
    <property type="entry name" value="Abhydro_lipase"/>
    <property type="match status" value="1"/>
</dbReference>
<evidence type="ECO:0000256" key="4">
    <source>
        <dbReference type="ARBA" id="ARBA00022801"/>
    </source>
</evidence>
<dbReference type="EMBL" id="AAVQ01000002">
    <property type="protein sequence ID" value="EAZ62937.2"/>
    <property type="molecule type" value="Genomic_DNA"/>
</dbReference>
<name>A3GI73_PICST</name>
<dbReference type="STRING" id="322104.A3GI73"/>